<protein>
    <submittedName>
        <fullName evidence="1">Uncharacterized protein</fullName>
    </submittedName>
</protein>
<sequence length="109" mass="11618">MAVNNTTGSYSKMEFPKAIQRQDAFSLDPTEVWASLAEAQTYAQSDPTAYVGQKLAVVTDGVAKQYQIKNAAGDLEELGAGGGTSYDVATDEEVGSMLDEVFPAEEQTT</sequence>
<organism evidence="1">
    <name type="scientific">Myoviridae sp. ctbwh6</name>
    <dbReference type="NCBI Taxonomy" id="2827611"/>
    <lineage>
        <taxon>Viruses</taxon>
        <taxon>Duplodnaviria</taxon>
        <taxon>Heunggongvirae</taxon>
        <taxon>Uroviricota</taxon>
        <taxon>Caudoviricetes</taxon>
    </lineage>
</organism>
<dbReference type="EMBL" id="BK015852">
    <property type="protein sequence ID" value="DAD69592.1"/>
    <property type="molecule type" value="Genomic_DNA"/>
</dbReference>
<name>A0A8S5LI89_9CAUD</name>
<reference evidence="1" key="1">
    <citation type="journal article" date="2021" name="Proc. Natl. Acad. Sci. U.S.A.">
        <title>A Catalog of Tens of Thousands of Viruses from Human Metagenomes Reveals Hidden Associations with Chronic Diseases.</title>
        <authorList>
            <person name="Tisza M.J."/>
            <person name="Buck C.B."/>
        </authorList>
    </citation>
    <scope>NUCLEOTIDE SEQUENCE</scope>
    <source>
        <strain evidence="1">Ctbwh6</strain>
    </source>
</reference>
<accession>A0A8S5LI89</accession>
<evidence type="ECO:0000313" key="1">
    <source>
        <dbReference type="EMBL" id="DAD69592.1"/>
    </source>
</evidence>
<proteinExistence type="predicted"/>